<sequence length="264" mass="28777">MTTNPPTMVQLEGPGNGEILWIKFNRPSSGNSLHPTLVHELLSALRRADQDPTVRIIILTGNGRFFCTGMDLLSPEELSFAPGDDFHALNKTLITTEKILIAAVNGPAIGFGATVLALCDLVFAVPDAYLFTPFVKWGMVPEAASSVSFLRLMGHQRAALLCLTGERVGAEEARSLGLVSKVLPAEGFLEKVGEVAESLSEAPVGSLLQTKRLLKETTTKDLLDANDRECRVIVEERIPSGDLQRGREVFQAAQREKERRKSVL</sequence>
<comment type="caution">
    <text evidence="4">The sequence shown here is derived from an EMBL/GenBank/DDBJ whole genome shotgun (WGS) entry which is preliminary data.</text>
</comment>
<dbReference type="InterPro" id="IPR001753">
    <property type="entry name" value="Enoyl-CoA_hydra/iso"/>
</dbReference>
<keyword evidence="5" id="KW-1185">Reference proteome</keyword>
<name>A0ABR4FPX0_9EURO</name>
<proteinExistence type="predicted"/>
<dbReference type="InterPro" id="IPR051053">
    <property type="entry name" value="ECH/Chromodomain_protein"/>
</dbReference>
<dbReference type="Proteomes" id="UP001610563">
    <property type="component" value="Unassembled WGS sequence"/>
</dbReference>
<evidence type="ECO:0000256" key="2">
    <source>
        <dbReference type="ARBA" id="ARBA00023140"/>
    </source>
</evidence>
<dbReference type="EMBL" id="JBFTWV010000149">
    <property type="protein sequence ID" value="KAL2785290.1"/>
    <property type="molecule type" value="Genomic_DNA"/>
</dbReference>
<protein>
    <submittedName>
        <fullName evidence="4">ClpP/crotonase-like domain-containing protein</fullName>
    </submittedName>
</protein>
<dbReference type="Gene3D" id="3.90.226.10">
    <property type="entry name" value="2-enoyl-CoA Hydratase, Chain A, domain 1"/>
    <property type="match status" value="1"/>
</dbReference>
<keyword evidence="3" id="KW-0413">Isomerase</keyword>
<evidence type="ECO:0000313" key="5">
    <source>
        <dbReference type="Proteomes" id="UP001610563"/>
    </source>
</evidence>
<organism evidence="4 5">
    <name type="scientific">Aspergillus keveii</name>
    <dbReference type="NCBI Taxonomy" id="714993"/>
    <lineage>
        <taxon>Eukaryota</taxon>
        <taxon>Fungi</taxon>
        <taxon>Dikarya</taxon>
        <taxon>Ascomycota</taxon>
        <taxon>Pezizomycotina</taxon>
        <taxon>Eurotiomycetes</taxon>
        <taxon>Eurotiomycetidae</taxon>
        <taxon>Eurotiales</taxon>
        <taxon>Aspergillaceae</taxon>
        <taxon>Aspergillus</taxon>
        <taxon>Aspergillus subgen. Nidulantes</taxon>
    </lineage>
</organism>
<keyword evidence="2" id="KW-0576">Peroxisome</keyword>
<evidence type="ECO:0000256" key="3">
    <source>
        <dbReference type="ARBA" id="ARBA00023235"/>
    </source>
</evidence>
<dbReference type="CDD" id="cd06558">
    <property type="entry name" value="crotonase-like"/>
    <property type="match status" value="1"/>
</dbReference>
<dbReference type="SUPFAM" id="SSF52096">
    <property type="entry name" value="ClpP/crotonase"/>
    <property type="match status" value="1"/>
</dbReference>
<gene>
    <name evidence="4" type="ORF">BJX66DRAFT_347620</name>
</gene>
<evidence type="ECO:0000313" key="4">
    <source>
        <dbReference type="EMBL" id="KAL2785290.1"/>
    </source>
</evidence>
<dbReference type="Pfam" id="PF00378">
    <property type="entry name" value="ECH_1"/>
    <property type="match status" value="1"/>
</dbReference>
<reference evidence="4 5" key="1">
    <citation type="submission" date="2024-07" db="EMBL/GenBank/DDBJ databases">
        <title>Section-level genome sequencing and comparative genomics of Aspergillus sections Usti and Cavernicolus.</title>
        <authorList>
            <consortium name="Lawrence Berkeley National Laboratory"/>
            <person name="Nybo J.L."/>
            <person name="Vesth T.C."/>
            <person name="Theobald S."/>
            <person name="Frisvad J.C."/>
            <person name="Larsen T.O."/>
            <person name="Kjaerboelling I."/>
            <person name="Rothschild-Mancinelli K."/>
            <person name="Lyhne E.K."/>
            <person name="Kogle M.E."/>
            <person name="Barry K."/>
            <person name="Clum A."/>
            <person name="Na H."/>
            <person name="Ledsgaard L."/>
            <person name="Lin J."/>
            <person name="Lipzen A."/>
            <person name="Kuo A."/>
            <person name="Riley R."/>
            <person name="Mondo S."/>
            <person name="Labutti K."/>
            <person name="Haridas S."/>
            <person name="Pangalinan J."/>
            <person name="Salamov A.A."/>
            <person name="Simmons B.A."/>
            <person name="Magnuson J.K."/>
            <person name="Chen J."/>
            <person name="Drula E."/>
            <person name="Henrissat B."/>
            <person name="Wiebenga A."/>
            <person name="Lubbers R.J."/>
            <person name="Gomes A.C."/>
            <person name="Makela M.R."/>
            <person name="Stajich J."/>
            <person name="Grigoriev I.V."/>
            <person name="Mortensen U.H."/>
            <person name="De Vries R.P."/>
            <person name="Baker S.E."/>
            <person name="Andersen M.R."/>
        </authorList>
    </citation>
    <scope>NUCLEOTIDE SEQUENCE [LARGE SCALE GENOMIC DNA]</scope>
    <source>
        <strain evidence="4 5">CBS 209.92</strain>
    </source>
</reference>
<evidence type="ECO:0000256" key="1">
    <source>
        <dbReference type="ARBA" id="ARBA00004275"/>
    </source>
</evidence>
<dbReference type="PANTHER" id="PTHR43684:SF1">
    <property type="entry name" value="ENOYL-COA DELTA ISOMERASE 2"/>
    <property type="match status" value="1"/>
</dbReference>
<accession>A0ABR4FPX0</accession>
<dbReference type="PANTHER" id="PTHR43684">
    <property type="match status" value="1"/>
</dbReference>
<dbReference type="InterPro" id="IPR029045">
    <property type="entry name" value="ClpP/crotonase-like_dom_sf"/>
</dbReference>
<comment type="subcellular location">
    <subcellularLocation>
        <location evidence="1">Peroxisome</location>
    </subcellularLocation>
</comment>